<gene>
    <name evidence="2" type="ORF">PEVE_00044992</name>
</gene>
<proteinExistence type="predicted"/>
<feature type="compositionally biased region" description="Basic and acidic residues" evidence="1">
    <location>
        <begin position="115"/>
        <end position="126"/>
    </location>
</feature>
<sequence>FAKEFGRGVRQQRTRGKTKERAGTLPLALSMFRRNASGYGEVDLQKEVQRSEEQTAVQDAAEELRLSIQKATYCHEEQRLVALLQGSVESDDSRASGGDEEEGEQAQADNFSEPIRFEAGRSRSGR</sequence>
<feature type="region of interest" description="Disordered" evidence="1">
    <location>
        <begin position="85"/>
        <end position="126"/>
    </location>
</feature>
<protein>
    <submittedName>
        <fullName evidence="2">Uncharacterized protein</fullName>
    </submittedName>
</protein>
<evidence type="ECO:0000256" key="1">
    <source>
        <dbReference type="SAM" id="MobiDB-lite"/>
    </source>
</evidence>
<reference evidence="2 3" key="1">
    <citation type="submission" date="2022-05" db="EMBL/GenBank/DDBJ databases">
        <authorList>
            <consortium name="Genoscope - CEA"/>
            <person name="William W."/>
        </authorList>
    </citation>
    <scope>NUCLEOTIDE SEQUENCE [LARGE SCALE GENOMIC DNA]</scope>
</reference>
<dbReference type="EMBL" id="CALNXI010000975">
    <property type="protein sequence ID" value="CAH3149601.1"/>
    <property type="molecule type" value="Genomic_DNA"/>
</dbReference>
<comment type="caution">
    <text evidence="2">The sequence shown here is derived from an EMBL/GenBank/DDBJ whole genome shotgun (WGS) entry which is preliminary data.</text>
</comment>
<name>A0ABN8PVH2_9CNID</name>
<dbReference type="Proteomes" id="UP001159427">
    <property type="component" value="Unassembled WGS sequence"/>
</dbReference>
<keyword evidence="3" id="KW-1185">Reference proteome</keyword>
<feature type="non-terminal residue" evidence="2">
    <location>
        <position position="1"/>
    </location>
</feature>
<evidence type="ECO:0000313" key="3">
    <source>
        <dbReference type="Proteomes" id="UP001159427"/>
    </source>
</evidence>
<accession>A0ABN8PVH2</accession>
<evidence type="ECO:0000313" key="2">
    <source>
        <dbReference type="EMBL" id="CAH3149601.1"/>
    </source>
</evidence>
<organism evidence="2 3">
    <name type="scientific">Porites evermanni</name>
    <dbReference type="NCBI Taxonomy" id="104178"/>
    <lineage>
        <taxon>Eukaryota</taxon>
        <taxon>Metazoa</taxon>
        <taxon>Cnidaria</taxon>
        <taxon>Anthozoa</taxon>
        <taxon>Hexacorallia</taxon>
        <taxon>Scleractinia</taxon>
        <taxon>Fungiina</taxon>
        <taxon>Poritidae</taxon>
        <taxon>Porites</taxon>
    </lineage>
</organism>
<feature type="region of interest" description="Disordered" evidence="1">
    <location>
        <begin position="1"/>
        <end position="24"/>
    </location>
</feature>
<feature type="non-terminal residue" evidence="2">
    <location>
        <position position="126"/>
    </location>
</feature>